<dbReference type="GO" id="GO:0005655">
    <property type="term" value="C:nucleolar ribonuclease P complex"/>
    <property type="evidence" value="ECO:0007669"/>
    <property type="project" value="TreeGrafter"/>
</dbReference>
<evidence type="ECO:0000256" key="1">
    <source>
        <dbReference type="SAM" id="MobiDB-lite"/>
    </source>
</evidence>
<dbReference type="EMBL" id="JAFJYH010000026">
    <property type="protein sequence ID" value="KAG4423980.1"/>
    <property type="molecule type" value="Genomic_DNA"/>
</dbReference>
<evidence type="ECO:0000313" key="2">
    <source>
        <dbReference type="EMBL" id="KAG4423980.1"/>
    </source>
</evidence>
<dbReference type="Pfam" id="PF04032">
    <property type="entry name" value="Rpr2"/>
    <property type="match status" value="1"/>
</dbReference>
<dbReference type="GO" id="GO:0008033">
    <property type="term" value="P:tRNA processing"/>
    <property type="evidence" value="ECO:0007669"/>
    <property type="project" value="TreeGrafter"/>
</dbReference>
<organism evidence="2 3">
    <name type="scientific">Cadophora malorum</name>
    <dbReference type="NCBI Taxonomy" id="108018"/>
    <lineage>
        <taxon>Eukaryota</taxon>
        <taxon>Fungi</taxon>
        <taxon>Dikarya</taxon>
        <taxon>Ascomycota</taxon>
        <taxon>Pezizomycotina</taxon>
        <taxon>Leotiomycetes</taxon>
        <taxon>Helotiales</taxon>
        <taxon>Ploettnerulaceae</taxon>
        <taxon>Cadophora</taxon>
    </lineage>
</organism>
<dbReference type="PANTHER" id="PTHR14742">
    <property type="entry name" value="RIBONUCLEASE P SUBUNIT P21"/>
    <property type="match status" value="1"/>
</dbReference>
<reference evidence="2" key="1">
    <citation type="submission" date="2021-02" db="EMBL/GenBank/DDBJ databases">
        <title>Genome sequence Cadophora malorum strain M34.</title>
        <authorList>
            <person name="Stefanovic E."/>
            <person name="Vu D."/>
            <person name="Scully C."/>
            <person name="Dijksterhuis J."/>
            <person name="Roader J."/>
            <person name="Houbraken J."/>
        </authorList>
    </citation>
    <scope>NUCLEOTIDE SEQUENCE</scope>
    <source>
        <strain evidence="2">M34</strain>
    </source>
</reference>
<dbReference type="Proteomes" id="UP000664132">
    <property type="component" value="Unassembled WGS sequence"/>
</dbReference>
<feature type="region of interest" description="Disordered" evidence="1">
    <location>
        <begin position="111"/>
        <end position="187"/>
    </location>
</feature>
<proteinExistence type="predicted"/>
<dbReference type="PANTHER" id="PTHR14742:SF3">
    <property type="entry name" value="RIBONUCLEASE MRP PROTEIN SUBUNIT SNM1"/>
    <property type="match status" value="1"/>
</dbReference>
<sequence>MAMEPPELSARLRYLHGAAHLLATTSPITSRHLVSRHNALMFDSKLDLSDEQKTKACGACGTIMLLGWEATLENDIRRKQGQGDEVKEATKQPKAMVYSCGTCSKKTRMSTGIAKAARRNRKVSNHTSIPAASAPQSQASQSSTLSQKPAKRKSRKKGVLESILARNQPKPTNAGFGLDLSDFMKKS</sequence>
<evidence type="ECO:0008006" key="4">
    <source>
        <dbReference type="Google" id="ProtNLM"/>
    </source>
</evidence>
<keyword evidence="3" id="KW-1185">Reference proteome</keyword>
<name>A0A8H8BTX4_9HELO</name>
<evidence type="ECO:0000313" key="3">
    <source>
        <dbReference type="Proteomes" id="UP000664132"/>
    </source>
</evidence>
<protein>
    <recommendedName>
        <fullName evidence="4">Rpr2-domain-containing protein</fullName>
    </recommendedName>
</protein>
<dbReference type="AlphaFoldDB" id="A0A8H8BTX4"/>
<gene>
    <name evidence="2" type="ORF">IFR04_002822</name>
</gene>
<comment type="caution">
    <text evidence="2">The sequence shown here is derived from an EMBL/GenBank/DDBJ whole genome shotgun (WGS) entry which is preliminary data.</text>
</comment>
<dbReference type="InterPro" id="IPR007175">
    <property type="entry name" value="Rpr2/Snm1/Rpp21"/>
</dbReference>
<feature type="compositionally biased region" description="Low complexity" evidence="1">
    <location>
        <begin position="127"/>
        <end position="147"/>
    </location>
</feature>
<dbReference type="OrthoDB" id="438080at2759"/>
<accession>A0A8H8BTX4</accession>